<dbReference type="EMBL" id="UHJL01000005">
    <property type="protein sequence ID" value="SUQ25883.1"/>
    <property type="molecule type" value="Genomic_DNA"/>
</dbReference>
<feature type="transmembrane region" description="Helical" evidence="1">
    <location>
        <begin position="123"/>
        <end position="143"/>
    </location>
</feature>
<evidence type="ECO:0000256" key="1">
    <source>
        <dbReference type="SAM" id="Phobius"/>
    </source>
</evidence>
<dbReference type="Proteomes" id="UP000255423">
    <property type="component" value="Unassembled WGS sequence"/>
</dbReference>
<feature type="transmembrane region" description="Helical" evidence="1">
    <location>
        <begin position="229"/>
        <end position="249"/>
    </location>
</feature>
<evidence type="ECO:0008006" key="4">
    <source>
        <dbReference type="Google" id="ProtNLM"/>
    </source>
</evidence>
<keyword evidence="1" id="KW-1133">Transmembrane helix</keyword>
<feature type="transmembrane region" description="Helical" evidence="1">
    <location>
        <begin position="81"/>
        <end position="102"/>
    </location>
</feature>
<name>A0A380S8D2_FIBSU</name>
<keyword evidence="1" id="KW-0812">Transmembrane</keyword>
<dbReference type="RefSeq" id="WP_109573529.1">
    <property type="nucleotide sequence ID" value="NZ_UHJL01000005.1"/>
</dbReference>
<organism evidence="2 3">
    <name type="scientific">Fibrobacter succinogenes</name>
    <name type="common">Bacteroides succinogenes</name>
    <dbReference type="NCBI Taxonomy" id="833"/>
    <lineage>
        <taxon>Bacteria</taxon>
        <taxon>Pseudomonadati</taxon>
        <taxon>Fibrobacterota</taxon>
        <taxon>Fibrobacteria</taxon>
        <taxon>Fibrobacterales</taxon>
        <taxon>Fibrobacteraceae</taxon>
        <taxon>Fibrobacter</taxon>
    </lineage>
</organism>
<evidence type="ECO:0000313" key="2">
    <source>
        <dbReference type="EMBL" id="SUQ25883.1"/>
    </source>
</evidence>
<gene>
    <name evidence="2" type="ORF">SAMN05661053_2685</name>
</gene>
<sequence length="282" mass="32049">MICKKCGREYEDDMPKCLWCDAPNESLSSQDGDDASTADSEAQEEAYRESLKKLVDPELERAFDDNVRRGKSAISWTKFQIVLNILFFFVGVKTLGVIIEYYKNYTAASPAVSSEASTASAIILIYSAFIAIPCFVFIGKNWLWVYHAHKEQSKFTETFFAPWGAVICYYIPVVNYFVFKALLENQGNTLKLLGIKAKTESNKLLTWFFIFNIATPIFNYLTFKSLNTPILFISTILWIILTVLGIKLIKAATANEQAVHDQLENNRINKKVEEIIAQREAV</sequence>
<proteinExistence type="predicted"/>
<feature type="transmembrane region" description="Helical" evidence="1">
    <location>
        <begin position="163"/>
        <end position="183"/>
    </location>
</feature>
<feature type="transmembrane region" description="Helical" evidence="1">
    <location>
        <begin position="204"/>
        <end position="223"/>
    </location>
</feature>
<reference evidence="2 3" key="1">
    <citation type="submission" date="2017-08" db="EMBL/GenBank/DDBJ databases">
        <authorList>
            <person name="de Groot N.N."/>
        </authorList>
    </citation>
    <scope>NUCLEOTIDE SEQUENCE [LARGE SCALE GENOMIC DNA]</scope>
    <source>
        <strain evidence="2 3">HM2</strain>
    </source>
</reference>
<accession>A0A380S8D2</accession>
<evidence type="ECO:0000313" key="3">
    <source>
        <dbReference type="Proteomes" id="UP000255423"/>
    </source>
</evidence>
<keyword evidence="1" id="KW-0472">Membrane</keyword>
<dbReference type="AlphaFoldDB" id="A0A380S8D2"/>
<protein>
    <recommendedName>
        <fullName evidence="4">DUF4328 domain-containing protein</fullName>
    </recommendedName>
</protein>